<gene>
    <name evidence="2" type="ORF">BKX93_07010</name>
</gene>
<dbReference type="InterPro" id="IPR007312">
    <property type="entry name" value="Phosphoesterase"/>
</dbReference>
<evidence type="ECO:0000256" key="1">
    <source>
        <dbReference type="ARBA" id="ARBA00022801"/>
    </source>
</evidence>
<dbReference type="RefSeq" id="WP_070979313.1">
    <property type="nucleotide sequence ID" value="NZ_CP017707.1"/>
</dbReference>
<evidence type="ECO:0000313" key="2">
    <source>
        <dbReference type="EMBL" id="AOZ49770.1"/>
    </source>
</evidence>
<dbReference type="AlphaFoldDB" id="A0A1D9LEV8"/>
<dbReference type="PANTHER" id="PTHR31956:SF2">
    <property type="entry name" value="NON-SPECIFIC PHOSPHOLIPASE C6"/>
    <property type="match status" value="1"/>
</dbReference>
<sequence length="464" mass="50802">MFINPSIKKLFVLMLENRSYDNLFGWSDLRGWTPGGVPAHADGLLGKPVYSNLDASNRPHDVASGAPYRLDFDPGHEFSDVLVQLCGRNMQAGNWSVRNDGVSLGQDGAYPKMAESPGDLGFAYCLEAHGFDIASAMRCFSPEQLPVLNFLAHQFAVCDRWFSSMPGPTWPNRFFALAGTSWGLDYSPSDLRTVGSDFFDGEKFGNGSDSLLTRLAPEEWLVAHGDTPQSWSIKGVDANGRKDCFISHDSLLSRLAAGRLGEQVKFVFIEPRYDPLGGFREGESMHPTGDVRAGEALVRKVYEAIKASPYWDESILLVVFDEHGGFFDHAIPPLPGTLGAPPLAASHPTGLTRHNFRFDRYGVRVPAIVISPYVRQATIEHTFYDHLSIGKTLEEIVRRGGRAPLLATSRFEDAASFGKTLVLSKPRGRDDIPECPVPLPLPARSDGVLGTPAARAFAGLGWPP</sequence>
<dbReference type="GO" id="GO:0016788">
    <property type="term" value="F:hydrolase activity, acting on ester bonds"/>
    <property type="evidence" value="ECO:0007669"/>
    <property type="project" value="InterPro"/>
</dbReference>
<reference evidence="2 3" key="1">
    <citation type="submission" date="2016-10" db="EMBL/GenBank/DDBJ databases">
        <title>Chromobacterium muskegensis sp. nov., an insecticidal bacterium isolated from Sphagnum bogs.</title>
        <authorList>
            <person name="Sparks M.E."/>
            <person name="Blackburn M.B."/>
            <person name="Gundersen-Rindal D.E."/>
            <person name="Mitchell A."/>
            <person name="Farrar R."/>
            <person name="Kuhar D."/>
        </authorList>
    </citation>
    <scope>NUCLEOTIDE SEQUENCE [LARGE SCALE GENOMIC DNA]</scope>
    <source>
        <strain evidence="2 3">21-1</strain>
    </source>
</reference>
<accession>A0A1D9LEV8</accession>
<dbReference type="EMBL" id="CP017707">
    <property type="protein sequence ID" value="AOZ49770.1"/>
    <property type="molecule type" value="Genomic_DNA"/>
</dbReference>
<evidence type="ECO:0000313" key="3">
    <source>
        <dbReference type="Proteomes" id="UP000178776"/>
    </source>
</evidence>
<dbReference type="InterPro" id="IPR017850">
    <property type="entry name" value="Alkaline_phosphatase_core_sf"/>
</dbReference>
<keyword evidence="1" id="KW-0378">Hydrolase</keyword>
<organism evidence="2 3">
    <name type="scientific">Chromobacterium vaccinii</name>
    <dbReference type="NCBI Taxonomy" id="1108595"/>
    <lineage>
        <taxon>Bacteria</taxon>
        <taxon>Pseudomonadati</taxon>
        <taxon>Pseudomonadota</taxon>
        <taxon>Betaproteobacteria</taxon>
        <taxon>Neisseriales</taxon>
        <taxon>Chromobacteriaceae</taxon>
        <taxon>Chromobacterium</taxon>
    </lineage>
</organism>
<name>A0A1D9LEV8_9NEIS</name>
<dbReference type="GO" id="GO:0009395">
    <property type="term" value="P:phospholipid catabolic process"/>
    <property type="evidence" value="ECO:0007669"/>
    <property type="project" value="TreeGrafter"/>
</dbReference>
<dbReference type="PANTHER" id="PTHR31956">
    <property type="entry name" value="NON-SPECIFIC PHOSPHOLIPASE C4-RELATED"/>
    <property type="match status" value="1"/>
</dbReference>
<dbReference type="Gene3D" id="3.40.720.10">
    <property type="entry name" value="Alkaline Phosphatase, subunit A"/>
    <property type="match status" value="2"/>
</dbReference>
<dbReference type="KEGG" id="cvc:BKX93_07010"/>
<proteinExistence type="predicted"/>
<protein>
    <submittedName>
        <fullName evidence="2">Phospholipase</fullName>
    </submittedName>
</protein>
<dbReference type="Pfam" id="PF04185">
    <property type="entry name" value="Phosphoesterase"/>
    <property type="match status" value="2"/>
</dbReference>
<dbReference type="STRING" id="1108595.BKX93_07010"/>
<dbReference type="GeneID" id="68840958"/>
<dbReference type="Proteomes" id="UP000178776">
    <property type="component" value="Chromosome"/>
</dbReference>